<dbReference type="EMBL" id="JASCZI010091094">
    <property type="protein sequence ID" value="MED6148927.1"/>
    <property type="molecule type" value="Genomic_DNA"/>
</dbReference>
<gene>
    <name evidence="1" type="ORF">PIB30_057588</name>
</gene>
<reference evidence="1 2" key="1">
    <citation type="journal article" date="2023" name="Plants (Basel)">
        <title>Bridging the Gap: Combining Genomics and Transcriptomics Approaches to Understand Stylosanthes scabra, an Orphan Legume from the Brazilian Caatinga.</title>
        <authorList>
            <person name="Ferreira-Neto J.R.C."/>
            <person name="da Silva M.D."/>
            <person name="Binneck E."/>
            <person name="de Melo N.F."/>
            <person name="da Silva R.H."/>
            <person name="de Melo A.L.T.M."/>
            <person name="Pandolfi V."/>
            <person name="Bustamante F.O."/>
            <person name="Brasileiro-Vidal A.C."/>
            <person name="Benko-Iseppon A.M."/>
        </authorList>
    </citation>
    <scope>NUCLEOTIDE SEQUENCE [LARGE SCALE GENOMIC DNA]</scope>
    <source>
        <tissue evidence="1">Leaves</tissue>
    </source>
</reference>
<accession>A0ABU6TJI2</accession>
<proteinExistence type="predicted"/>
<evidence type="ECO:0000313" key="2">
    <source>
        <dbReference type="Proteomes" id="UP001341840"/>
    </source>
</evidence>
<dbReference type="Proteomes" id="UP001341840">
    <property type="component" value="Unassembled WGS sequence"/>
</dbReference>
<name>A0ABU6TJI2_9FABA</name>
<organism evidence="1 2">
    <name type="scientific">Stylosanthes scabra</name>
    <dbReference type="NCBI Taxonomy" id="79078"/>
    <lineage>
        <taxon>Eukaryota</taxon>
        <taxon>Viridiplantae</taxon>
        <taxon>Streptophyta</taxon>
        <taxon>Embryophyta</taxon>
        <taxon>Tracheophyta</taxon>
        <taxon>Spermatophyta</taxon>
        <taxon>Magnoliopsida</taxon>
        <taxon>eudicotyledons</taxon>
        <taxon>Gunneridae</taxon>
        <taxon>Pentapetalae</taxon>
        <taxon>rosids</taxon>
        <taxon>fabids</taxon>
        <taxon>Fabales</taxon>
        <taxon>Fabaceae</taxon>
        <taxon>Papilionoideae</taxon>
        <taxon>50 kb inversion clade</taxon>
        <taxon>dalbergioids sensu lato</taxon>
        <taxon>Dalbergieae</taxon>
        <taxon>Pterocarpus clade</taxon>
        <taxon>Stylosanthes</taxon>
    </lineage>
</organism>
<evidence type="ECO:0000313" key="1">
    <source>
        <dbReference type="EMBL" id="MED6148927.1"/>
    </source>
</evidence>
<protein>
    <submittedName>
        <fullName evidence="1">Uncharacterized protein</fullName>
    </submittedName>
</protein>
<keyword evidence="2" id="KW-1185">Reference proteome</keyword>
<sequence length="70" mass="7651">MERGRGSYDKLEDVRRVMGMVGCVWLLKWGGGTAFARLSLESRHGLGPVKIKDPAGIDSALHRVDSQGLI</sequence>
<comment type="caution">
    <text evidence="1">The sequence shown here is derived from an EMBL/GenBank/DDBJ whole genome shotgun (WGS) entry which is preliminary data.</text>
</comment>